<dbReference type="InterPro" id="IPR050739">
    <property type="entry name" value="MFP"/>
</dbReference>
<dbReference type="SUPFAM" id="SSF111369">
    <property type="entry name" value="HlyD-like secretion proteins"/>
    <property type="match status" value="3"/>
</dbReference>
<name>A0A2T0HW83_PSEFL</name>
<dbReference type="AlphaFoldDB" id="A0A2T0HW83"/>
<feature type="transmembrane region" description="Helical" evidence="2">
    <location>
        <begin position="43"/>
        <end position="61"/>
    </location>
</feature>
<keyword evidence="2" id="KW-1133">Transmembrane helix</keyword>
<comment type="similarity">
    <text evidence="1">Belongs to the membrane fusion protein (MFP) (TC 8.A.1) family.</text>
</comment>
<dbReference type="Pfam" id="PF25917">
    <property type="entry name" value="BSH_RND"/>
    <property type="match status" value="1"/>
</dbReference>
<accession>A0A2T0HW83</accession>
<evidence type="ECO:0000259" key="4">
    <source>
        <dbReference type="Pfam" id="PF25954"/>
    </source>
</evidence>
<proteinExistence type="inferred from homology"/>
<dbReference type="PANTHER" id="PTHR30386:SF24">
    <property type="entry name" value="MULTIDRUG RESISTANCE EFFLUX PUMP"/>
    <property type="match status" value="1"/>
</dbReference>
<evidence type="ECO:0000259" key="3">
    <source>
        <dbReference type="Pfam" id="PF25917"/>
    </source>
</evidence>
<organism evidence="5 6">
    <name type="scientific">Pseudomonas fluorescens</name>
    <dbReference type="NCBI Taxonomy" id="294"/>
    <lineage>
        <taxon>Bacteria</taxon>
        <taxon>Pseudomonadati</taxon>
        <taxon>Pseudomonadota</taxon>
        <taxon>Gammaproteobacteria</taxon>
        <taxon>Pseudomonadales</taxon>
        <taxon>Pseudomonadaceae</taxon>
        <taxon>Pseudomonas</taxon>
    </lineage>
</organism>
<evidence type="ECO:0000256" key="2">
    <source>
        <dbReference type="SAM" id="Phobius"/>
    </source>
</evidence>
<sequence>MLRQSAAKSGDATCRSRRRIKSRWALIVGWPLVTTRVRMSRRFAMASSVLFASAVAVWYPIPYRDSVTTDDAYVRADLTPLVSHVEGYLVDVPIRDNQRVRSGDLLALVQDADYREKVAEAQAKSDLAAAALVESLSQKQYQQIQVEAAAASLRALQAELDRAVADHSRYHALLPSGSVSRQQVDGIDADVKRLSANLAQRRAEWMAAQQREKMSNASINKARANLQAAQSSLNLRNIDLGWTRITSPVDGVIGERHVRPGMYVRTGTLIADVVPLPHVWVVANFRESEITHIRPGQRVTILVDSLPGQAFEGKVDSLQPASGAQFALLPADNATGNFTKVVQRFPVKITLDPSQDSQSSLLPGMSVTTTIHTSTGLSSGNFIDWLTGWLRGRV</sequence>
<comment type="caution">
    <text evidence="5">The sequence shown here is derived from an EMBL/GenBank/DDBJ whole genome shotgun (WGS) entry which is preliminary data.</text>
</comment>
<keyword evidence="2" id="KW-0812">Transmembrane</keyword>
<dbReference type="Gene3D" id="1.10.287.470">
    <property type="entry name" value="Helix hairpin bin"/>
    <property type="match status" value="1"/>
</dbReference>
<dbReference type="Pfam" id="PF25954">
    <property type="entry name" value="Beta-barrel_RND_2"/>
    <property type="match status" value="1"/>
</dbReference>
<dbReference type="Gene3D" id="2.40.30.170">
    <property type="match status" value="1"/>
</dbReference>
<keyword evidence="2" id="KW-0472">Membrane</keyword>
<dbReference type="Proteomes" id="UP000239731">
    <property type="component" value="Unassembled WGS sequence"/>
</dbReference>
<dbReference type="InterPro" id="IPR058625">
    <property type="entry name" value="MdtA-like_BSH"/>
</dbReference>
<evidence type="ECO:0008006" key="7">
    <source>
        <dbReference type="Google" id="ProtNLM"/>
    </source>
</evidence>
<dbReference type="Gene3D" id="2.40.50.100">
    <property type="match status" value="1"/>
</dbReference>
<gene>
    <name evidence="5" type="ORF">C7A10_23615</name>
</gene>
<evidence type="ECO:0000256" key="1">
    <source>
        <dbReference type="ARBA" id="ARBA00009477"/>
    </source>
</evidence>
<protein>
    <recommendedName>
        <fullName evidence="7">HlyD family secretion protein</fullName>
    </recommendedName>
</protein>
<dbReference type="EMBL" id="PVUH01000018">
    <property type="protein sequence ID" value="PRW87360.1"/>
    <property type="molecule type" value="Genomic_DNA"/>
</dbReference>
<dbReference type="InterPro" id="IPR058792">
    <property type="entry name" value="Beta-barrel_RND_2"/>
</dbReference>
<feature type="domain" description="Multidrug resistance protein MdtA-like barrel-sandwich hybrid" evidence="3">
    <location>
        <begin position="83"/>
        <end position="269"/>
    </location>
</feature>
<evidence type="ECO:0000313" key="5">
    <source>
        <dbReference type="EMBL" id="PRW87360.1"/>
    </source>
</evidence>
<evidence type="ECO:0000313" key="6">
    <source>
        <dbReference type="Proteomes" id="UP000239731"/>
    </source>
</evidence>
<reference evidence="5 6" key="1">
    <citation type="submission" date="2018-03" db="EMBL/GenBank/DDBJ databases">
        <title>Blue discolouration in mozzarella cheese caused by Pseudomonas fluorescens.</title>
        <authorList>
            <person name="Chiesa F."/>
            <person name="Dalmasso A."/>
            <person name="Lomonaco S."/>
        </authorList>
    </citation>
    <scope>NUCLEOTIDE SEQUENCE [LARGE SCALE GENOMIC DNA]</scope>
    <source>
        <strain evidence="5 6">11293</strain>
    </source>
</reference>
<dbReference type="PANTHER" id="PTHR30386">
    <property type="entry name" value="MEMBRANE FUSION SUBUNIT OF EMRAB-TOLC MULTIDRUG EFFLUX PUMP"/>
    <property type="match status" value="1"/>
</dbReference>
<dbReference type="GO" id="GO:0055085">
    <property type="term" value="P:transmembrane transport"/>
    <property type="evidence" value="ECO:0007669"/>
    <property type="project" value="InterPro"/>
</dbReference>
<feature type="domain" description="CusB-like beta-barrel" evidence="4">
    <location>
        <begin position="279"/>
        <end position="321"/>
    </location>
</feature>